<dbReference type="InterPro" id="IPR014914">
    <property type="entry name" value="RES_dom"/>
</dbReference>
<feature type="domain" description="RES" evidence="1">
    <location>
        <begin position="27"/>
        <end position="152"/>
    </location>
</feature>
<comment type="caution">
    <text evidence="2">The sequence shown here is derived from an EMBL/GenBank/DDBJ whole genome shotgun (WGS) entry which is preliminary data.</text>
</comment>
<dbReference type="Pfam" id="PF08808">
    <property type="entry name" value="RES"/>
    <property type="match status" value="1"/>
</dbReference>
<accession>A0ABU3BUG8</accession>
<organism evidence="2 3">
    <name type="scientific">Rubrivirga litoralis</name>
    <dbReference type="NCBI Taxonomy" id="3075598"/>
    <lineage>
        <taxon>Bacteria</taxon>
        <taxon>Pseudomonadati</taxon>
        <taxon>Rhodothermota</taxon>
        <taxon>Rhodothermia</taxon>
        <taxon>Rhodothermales</taxon>
        <taxon>Rubricoccaceae</taxon>
        <taxon>Rubrivirga</taxon>
    </lineage>
</organism>
<dbReference type="SMART" id="SM00953">
    <property type="entry name" value="RES"/>
    <property type="match status" value="1"/>
</dbReference>
<name>A0ABU3BUG8_9BACT</name>
<sequence length="163" mass="17369">MPVATDEPGGGAVVVWRLVKARWAATAFDGEGARRGGGRWNSPGVPVVYLAGTLELAQLEVLVNLPTPRLLGSYVAFRVSVPSGLVEAVAPRELPADWRRDPAPRSAQAVGDAWVRAERSAVLRVPSAVVPSSPNYLVNPAHPDARRLVVDGPFDPALDPRLQ</sequence>
<reference evidence="2 3" key="1">
    <citation type="submission" date="2023-09" db="EMBL/GenBank/DDBJ databases">
        <authorList>
            <person name="Rey-Velasco X."/>
        </authorList>
    </citation>
    <scope>NUCLEOTIDE SEQUENCE [LARGE SCALE GENOMIC DNA]</scope>
    <source>
        <strain evidence="2 3">F394</strain>
    </source>
</reference>
<dbReference type="EMBL" id="JAVRHT010000043">
    <property type="protein sequence ID" value="MDT0632937.1"/>
    <property type="molecule type" value="Genomic_DNA"/>
</dbReference>
<gene>
    <name evidence="2" type="ORF">RM540_14360</name>
</gene>
<keyword evidence="3" id="KW-1185">Reference proteome</keyword>
<evidence type="ECO:0000259" key="1">
    <source>
        <dbReference type="SMART" id="SM00953"/>
    </source>
</evidence>
<protein>
    <submittedName>
        <fullName evidence="2">RES family NAD+ phosphorylase</fullName>
    </submittedName>
</protein>
<evidence type="ECO:0000313" key="3">
    <source>
        <dbReference type="Proteomes" id="UP001267426"/>
    </source>
</evidence>
<dbReference type="RefSeq" id="WP_311665333.1">
    <property type="nucleotide sequence ID" value="NZ_JAVRHT010000043.1"/>
</dbReference>
<dbReference type="Proteomes" id="UP001267426">
    <property type="component" value="Unassembled WGS sequence"/>
</dbReference>
<proteinExistence type="predicted"/>
<evidence type="ECO:0000313" key="2">
    <source>
        <dbReference type="EMBL" id="MDT0632937.1"/>
    </source>
</evidence>